<organism evidence="1 2">
    <name type="scientific">Pochonia chlamydosporia 170</name>
    <dbReference type="NCBI Taxonomy" id="1380566"/>
    <lineage>
        <taxon>Eukaryota</taxon>
        <taxon>Fungi</taxon>
        <taxon>Dikarya</taxon>
        <taxon>Ascomycota</taxon>
        <taxon>Pezizomycotina</taxon>
        <taxon>Sordariomycetes</taxon>
        <taxon>Hypocreomycetidae</taxon>
        <taxon>Hypocreales</taxon>
        <taxon>Clavicipitaceae</taxon>
        <taxon>Pochonia</taxon>
    </lineage>
</organism>
<evidence type="ECO:0000313" key="2">
    <source>
        <dbReference type="Proteomes" id="UP000078397"/>
    </source>
</evidence>
<evidence type="ECO:0000313" key="1">
    <source>
        <dbReference type="EMBL" id="OWT42316.1"/>
    </source>
</evidence>
<dbReference type="KEGG" id="pchm:VFPPC_18568"/>
<gene>
    <name evidence="1" type="ORF">VFPPC_18568</name>
</gene>
<dbReference type="GeneID" id="33937298"/>
<accession>A0A219ANA8</accession>
<sequence length="132" mass="15491">MSRYPGCQALQLETRLKINIKWRCFNFPRDEGFGGVALFALSGFLKPRETTQPSKQGEVVHDTKLVTVLIIQNTQTENEIPAENSRWVRFTTQTRYQEQPLTAMEYKYPKHPTHSLSIQHHQYIIYLNNFFS</sequence>
<proteinExistence type="predicted"/>
<dbReference type="EMBL" id="LSBJ02000025">
    <property type="protein sequence ID" value="OWT42316.1"/>
    <property type="molecule type" value="Genomic_DNA"/>
</dbReference>
<dbReference type="RefSeq" id="XP_022284854.1">
    <property type="nucleotide sequence ID" value="XM_022430158.1"/>
</dbReference>
<keyword evidence="2" id="KW-1185">Reference proteome</keyword>
<comment type="caution">
    <text evidence="1">The sequence shown here is derived from an EMBL/GenBank/DDBJ whole genome shotgun (WGS) entry which is preliminary data.</text>
</comment>
<dbReference type="Proteomes" id="UP000078397">
    <property type="component" value="Unassembled WGS sequence"/>
</dbReference>
<reference evidence="1 2" key="1">
    <citation type="journal article" date="2016" name="PLoS Pathog.">
        <title>Biosynthesis of antibiotic leucinostatins in bio-control fungus Purpureocillium lilacinum and their inhibition on phytophthora revealed by genome mining.</title>
        <authorList>
            <person name="Wang G."/>
            <person name="Liu Z."/>
            <person name="Lin R."/>
            <person name="Li E."/>
            <person name="Mao Z."/>
            <person name="Ling J."/>
            <person name="Yang Y."/>
            <person name="Yin W.B."/>
            <person name="Xie B."/>
        </authorList>
    </citation>
    <scope>NUCLEOTIDE SEQUENCE [LARGE SCALE GENOMIC DNA]</scope>
    <source>
        <strain evidence="1">170</strain>
    </source>
</reference>
<dbReference type="AlphaFoldDB" id="A0A219ANA8"/>
<protein>
    <submittedName>
        <fullName evidence="1">Uncharacterized protein</fullName>
    </submittedName>
</protein>
<name>A0A219ANA8_METCM</name>